<gene>
    <name evidence="1" type="ORF">NLG97_g1009</name>
</gene>
<reference evidence="1" key="1">
    <citation type="submission" date="2022-07" db="EMBL/GenBank/DDBJ databases">
        <title>Genome Sequence of Lecanicillium saksenae.</title>
        <authorList>
            <person name="Buettner E."/>
        </authorList>
    </citation>
    <scope>NUCLEOTIDE SEQUENCE</scope>
    <source>
        <strain evidence="1">VT-O1</strain>
    </source>
</reference>
<dbReference type="EMBL" id="JANAKD010000043">
    <property type="protein sequence ID" value="KAJ3498591.1"/>
    <property type="molecule type" value="Genomic_DNA"/>
</dbReference>
<proteinExistence type="predicted"/>
<comment type="caution">
    <text evidence="1">The sequence shown here is derived from an EMBL/GenBank/DDBJ whole genome shotgun (WGS) entry which is preliminary data.</text>
</comment>
<name>A0ACC1R7L8_9HYPO</name>
<evidence type="ECO:0000313" key="2">
    <source>
        <dbReference type="Proteomes" id="UP001148737"/>
    </source>
</evidence>
<accession>A0ACC1R7L8</accession>
<dbReference type="Proteomes" id="UP001148737">
    <property type="component" value="Unassembled WGS sequence"/>
</dbReference>
<organism evidence="1 2">
    <name type="scientific">Lecanicillium saksenae</name>
    <dbReference type="NCBI Taxonomy" id="468837"/>
    <lineage>
        <taxon>Eukaryota</taxon>
        <taxon>Fungi</taxon>
        <taxon>Dikarya</taxon>
        <taxon>Ascomycota</taxon>
        <taxon>Pezizomycotina</taxon>
        <taxon>Sordariomycetes</taxon>
        <taxon>Hypocreomycetidae</taxon>
        <taxon>Hypocreales</taxon>
        <taxon>Cordycipitaceae</taxon>
        <taxon>Lecanicillium</taxon>
    </lineage>
</organism>
<keyword evidence="2" id="KW-1185">Reference proteome</keyword>
<protein>
    <submittedName>
        <fullName evidence="1">Uncharacterized protein</fullName>
    </submittedName>
</protein>
<evidence type="ECO:0000313" key="1">
    <source>
        <dbReference type="EMBL" id="KAJ3498591.1"/>
    </source>
</evidence>
<sequence>MARLGKIAFEETGSVSGLVFLETHFIVLAQQRPSHQAVISLLDVDMTLSRTKSKQRDPPPSLFLHPSPGASHVSLPGILAPGSAIPGPASIRRERSSYDSNASIRHAPATTADQQGTRRALKTAESGRTADRTDALWAEMQATLEEVELSASAGTHVFGRSHDVKLAELRAAQIALAQAWTRSEVDGSMEKTSREDGTPDVGGDLRSAKGSFADGTKPGTGDAEPNKVNANASAPRPFGEGADVERLGSKLEEETEADILLARKRREANDAYFQRVNAGVIDVVSKLEKVAVAMRAVEQESMDVWNENENVGGGDEPVLIGKTKLRRRVWYGGGLACWVDAMSLAKFLHHCERISRISTAVQERDQASNTASQSDAYLINMKFFPQIVAALALLPGALAVDRKVSVIVSFDDPNTPDSVVAEARKKIIEGGGQITHDYQIIKGFSAIAPEKSLEMVQTFGSEHSIRVEEDQVVTANSN</sequence>